<accession>A0AAE3IU61</accession>
<keyword evidence="2" id="KW-1185">Reference proteome</keyword>
<sequence length="134" mass="14124">MASLISVGSSVPSNGNSPYRINVSDIPVRLAAFGLIAPSGSNRIFLNATVGIQSTLVNPTLVFQILRDNSEVITTIRQQVLLTANQYQVISFNAVDIDVPAGNHGYAITATVEGLLANAVITGPIIFSGESYSF</sequence>
<dbReference type="RefSeq" id="WP_263073844.1">
    <property type="nucleotide sequence ID" value="NZ_JAOUSF010000004.1"/>
</dbReference>
<evidence type="ECO:0000313" key="1">
    <source>
        <dbReference type="EMBL" id="MCU9614551.1"/>
    </source>
</evidence>
<evidence type="ECO:0000313" key="2">
    <source>
        <dbReference type="Proteomes" id="UP001209318"/>
    </source>
</evidence>
<name>A0AAE3IU61_9BACI</name>
<comment type="caution">
    <text evidence="1">The sequence shown here is derived from an EMBL/GenBank/DDBJ whole genome shotgun (WGS) entry which is preliminary data.</text>
</comment>
<dbReference type="Proteomes" id="UP001209318">
    <property type="component" value="Unassembled WGS sequence"/>
</dbReference>
<proteinExistence type="predicted"/>
<protein>
    <recommendedName>
        <fullName evidence="3">Exosporium protein C</fullName>
    </recommendedName>
</protein>
<organism evidence="1 2">
    <name type="scientific">Perspicuibacillus lycopersici</name>
    <dbReference type="NCBI Taxonomy" id="1325689"/>
    <lineage>
        <taxon>Bacteria</taxon>
        <taxon>Bacillati</taxon>
        <taxon>Bacillota</taxon>
        <taxon>Bacilli</taxon>
        <taxon>Bacillales</taxon>
        <taxon>Bacillaceae</taxon>
        <taxon>Perspicuibacillus</taxon>
    </lineage>
</organism>
<dbReference type="AlphaFoldDB" id="A0AAE3IU61"/>
<dbReference type="EMBL" id="JAOUSF010000004">
    <property type="protein sequence ID" value="MCU9614551.1"/>
    <property type="molecule type" value="Genomic_DNA"/>
</dbReference>
<gene>
    <name evidence="1" type="ORF">OEV98_13485</name>
</gene>
<reference evidence="1" key="1">
    <citation type="submission" date="2022-10" db="EMBL/GenBank/DDBJ databases">
        <title>Description of Fervidibacillus gen. nov. in the family Fervidibacillaceae fam. nov. with two species, Fervidibacillus albus sp. nov., and Fervidibacillus halotolerans sp. nov., isolated from tidal flat sediments.</title>
        <authorList>
            <person name="Kwon K.K."/>
            <person name="Yang S.-H."/>
        </authorList>
    </citation>
    <scope>NUCLEOTIDE SEQUENCE</scope>
    <source>
        <strain evidence="1">JCM 19140</strain>
    </source>
</reference>
<evidence type="ECO:0008006" key="3">
    <source>
        <dbReference type="Google" id="ProtNLM"/>
    </source>
</evidence>